<dbReference type="Pfam" id="PF04046">
    <property type="entry name" value="PSP"/>
    <property type="match status" value="1"/>
</dbReference>
<evidence type="ECO:0000256" key="5">
    <source>
        <dbReference type="ARBA" id="ARBA00023242"/>
    </source>
</evidence>
<dbReference type="GO" id="GO:0008270">
    <property type="term" value="F:zinc ion binding"/>
    <property type="evidence" value="ECO:0007669"/>
    <property type="project" value="UniProtKB-KW"/>
</dbReference>
<evidence type="ECO:0000256" key="1">
    <source>
        <dbReference type="ARBA" id="ARBA00004123"/>
    </source>
</evidence>
<sequence>MPTFPIRMKDKDSESLQQQWKHSIDMNDNSVKIKGLNDEIQRLKTLISKITESMVWGNSVVKVIFRDEYYENKYRSKIENFLKETLDNDEHFILNSQIYDNGEQEFHKLQQTLQAERSKMSNNAENTKNVIPLYSSSFEDVLHCDIETADENMEEKVQTMTCFNCLGDHHIKDCPEKINRLKVAANRKDIIMENNVRYHAEEKYNLFKPGVLSSDAQQALGLKNDQLPPYIYKMRIIGYPPGWMDDAVLETSGLSLYDEDGKAISDEESSSSSENEKKYDSSKFVQYPGFNCPVPPNIKDEWISMGMLPIQPHQQLSEVTKADSLPNSNNICKRKNVNTEDEDETKKFRNGTNDANDFTTDNCSTPPKPESLSLDTCNGIPPQNSLRTSISKCPGTPILAQGNRFQKLPELDKFAEGITEHLPFENLPGALGKFEKMRCVLSDVQKKIQTLKKNS</sequence>
<name>A0AAV4V6P6_9ARAC</name>
<evidence type="ECO:0000256" key="2">
    <source>
        <dbReference type="ARBA" id="ARBA00022723"/>
    </source>
</evidence>
<keyword evidence="4" id="KW-0862">Zinc</keyword>
<comment type="caution">
    <text evidence="8">The sequence shown here is derived from an EMBL/GenBank/DDBJ whole genome shotgun (WGS) entry which is preliminary data.</text>
</comment>
<dbReference type="GO" id="GO:0003723">
    <property type="term" value="F:RNA binding"/>
    <property type="evidence" value="ECO:0007669"/>
    <property type="project" value="TreeGrafter"/>
</dbReference>
<keyword evidence="9" id="KW-1185">Reference proteome</keyword>
<evidence type="ECO:0000259" key="7">
    <source>
        <dbReference type="SMART" id="SM00581"/>
    </source>
</evidence>
<feature type="region of interest" description="Disordered" evidence="6">
    <location>
        <begin position="342"/>
        <end position="372"/>
    </location>
</feature>
<keyword evidence="5" id="KW-0539">Nucleus</keyword>
<keyword evidence="3" id="KW-0863">Zinc-finger</keyword>
<dbReference type="Proteomes" id="UP001054837">
    <property type="component" value="Unassembled WGS sequence"/>
</dbReference>
<feature type="domain" description="PSP proline-rich" evidence="7">
    <location>
        <begin position="204"/>
        <end position="256"/>
    </location>
</feature>
<comment type="subcellular location">
    <subcellularLocation>
        <location evidence="1">Nucleus</location>
    </subcellularLocation>
</comment>
<dbReference type="InterPro" id="IPR006568">
    <property type="entry name" value="PSP_pro-rich"/>
</dbReference>
<gene>
    <name evidence="8" type="primary">ZCCHC8</name>
    <name evidence="8" type="ORF">CDAR_381541</name>
</gene>
<dbReference type="InterPro" id="IPR052115">
    <property type="entry name" value="NEXT_complex_subunit_ZCCHC8"/>
</dbReference>
<evidence type="ECO:0000256" key="3">
    <source>
        <dbReference type="ARBA" id="ARBA00022771"/>
    </source>
</evidence>
<protein>
    <submittedName>
        <fullName evidence="8">Zinc finger CCHC domain-containing protein 8</fullName>
    </submittedName>
</protein>
<keyword evidence="2" id="KW-0479">Metal-binding</keyword>
<dbReference type="AlphaFoldDB" id="A0AAV4V6P6"/>
<evidence type="ECO:0000256" key="4">
    <source>
        <dbReference type="ARBA" id="ARBA00022833"/>
    </source>
</evidence>
<accession>A0AAV4V6P6</accession>
<evidence type="ECO:0000313" key="8">
    <source>
        <dbReference type="EMBL" id="GIY65205.1"/>
    </source>
</evidence>
<dbReference type="PANTHER" id="PTHR13316">
    <property type="entry name" value="ZINC FINGER, CCHC DOMAIN CONTAINING 8"/>
    <property type="match status" value="1"/>
</dbReference>
<evidence type="ECO:0000256" key="6">
    <source>
        <dbReference type="SAM" id="MobiDB-lite"/>
    </source>
</evidence>
<dbReference type="GO" id="GO:0071013">
    <property type="term" value="C:catalytic step 2 spliceosome"/>
    <property type="evidence" value="ECO:0007669"/>
    <property type="project" value="TreeGrafter"/>
</dbReference>
<feature type="compositionally biased region" description="Polar residues" evidence="6">
    <location>
        <begin position="350"/>
        <end position="365"/>
    </location>
</feature>
<reference evidence="8 9" key="1">
    <citation type="submission" date="2021-06" db="EMBL/GenBank/DDBJ databases">
        <title>Caerostris darwini draft genome.</title>
        <authorList>
            <person name="Kono N."/>
            <person name="Arakawa K."/>
        </authorList>
    </citation>
    <scope>NUCLEOTIDE SEQUENCE [LARGE SCALE GENOMIC DNA]</scope>
</reference>
<organism evidence="8 9">
    <name type="scientific">Caerostris darwini</name>
    <dbReference type="NCBI Taxonomy" id="1538125"/>
    <lineage>
        <taxon>Eukaryota</taxon>
        <taxon>Metazoa</taxon>
        <taxon>Ecdysozoa</taxon>
        <taxon>Arthropoda</taxon>
        <taxon>Chelicerata</taxon>
        <taxon>Arachnida</taxon>
        <taxon>Araneae</taxon>
        <taxon>Araneomorphae</taxon>
        <taxon>Entelegynae</taxon>
        <taxon>Araneoidea</taxon>
        <taxon>Araneidae</taxon>
        <taxon>Caerostris</taxon>
    </lineage>
</organism>
<proteinExistence type="predicted"/>
<dbReference type="SMART" id="SM00581">
    <property type="entry name" value="PSP"/>
    <property type="match status" value="1"/>
</dbReference>
<evidence type="ECO:0000313" key="9">
    <source>
        <dbReference type="Proteomes" id="UP001054837"/>
    </source>
</evidence>
<dbReference type="EMBL" id="BPLQ01012408">
    <property type="protein sequence ID" value="GIY65205.1"/>
    <property type="molecule type" value="Genomic_DNA"/>
</dbReference>
<dbReference type="PANTHER" id="PTHR13316:SF0">
    <property type="entry name" value="ZINC FINGER CCHC DOMAIN-CONTAINING PROTEIN 8"/>
    <property type="match status" value="1"/>
</dbReference>